<evidence type="ECO:0000313" key="1">
    <source>
        <dbReference type="EMBL" id="MBS4214244.1"/>
    </source>
</evidence>
<sequence length="101" mass="12075">MVGNDNKQKQKPNEEKIVEEQIIPLEKYNLVHNWQLIMQFNFALFKNNDEFVIINNNDEYIARFSITDVGVIELKKTSSELPPKIDFKNKMIRIPNYYRAR</sequence>
<proteinExistence type="predicted"/>
<organism evidence="1 2">
    <name type="scientific">Neobacillus rhizophilus</name>
    <dbReference type="NCBI Taxonomy" id="2833579"/>
    <lineage>
        <taxon>Bacteria</taxon>
        <taxon>Bacillati</taxon>
        <taxon>Bacillota</taxon>
        <taxon>Bacilli</taxon>
        <taxon>Bacillales</taxon>
        <taxon>Bacillaceae</taxon>
        <taxon>Neobacillus</taxon>
    </lineage>
</organism>
<keyword evidence="2" id="KW-1185">Reference proteome</keyword>
<protein>
    <submittedName>
        <fullName evidence="1">Uncharacterized protein</fullName>
    </submittedName>
</protein>
<accession>A0A942YVL0</accession>
<dbReference type="EMBL" id="JAGYPF010000003">
    <property type="protein sequence ID" value="MBS4214244.1"/>
    <property type="molecule type" value="Genomic_DNA"/>
</dbReference>
<name>A0A942YVL0_9BACI</name>
<dbReference type="RefSeq" id="WP_213118724.1">
    <property type="nucleotide sequence ID" value="NZ_JAGYPF010000003.1"/>
</dbReference>
<evidence type="ECO:0000313" key="2">
    <source>
        <dbReference type="Proteomes" id="UP000679749"/>
    </source>
</evidence>
<gene>
    <name evidence="1" type="ORF">KHA99_17480</name>
</gene>
<reference evidence="1" key="1">
    <citation type="submission" date="2021-05" db="EMBL/GenBank/DDBJ databases">
        <title>Novel Bacillus species.</title>
        <authorList>
            <person name="Liu G."/>
        </authorList>
    </citation>
    <scope>NUCLEOTIDE SEQUENCE</scope>
    <source>
        <strain evidence="1">FJAT-49825</strain>
    </source>
</reference>
<dbReference type="AlphaFoldDB" id="A0A942YVL0"/>
<comment type="caution">
    <text evidence="1">The sequence shown here is derived from an EMBL/GenBank/DDBJ whole genome shotgun (WGS) entry which is preliminary data.</text>
</comment>
<dbReference type="Proteomes" id="UP000679749">
    <property type="component" value="Unassembled WGS sequence"/>
</dbReference>